<sequence>MSKVPFRVLALCLAVSGPAIAAEQTDVKLTCPAGTKQFGGRETMTDRGVFCVKNKTEASVPVAHGPYVSFHPNGQKKVVGQHKDGAQSGLWTFFDENGVKTEEIEFSGGNYHGRRTHFFANGQKQAEDHWAKGTQNGVAVAFAENGQKVAERQYRNGQLVSEQRYEASPSK</sequence>
<gene>
    <name evidence="2" type="ORF">EJ065_2461</name>
</gene>
<keyword evidence="1" id="KW-0732">Signal</keyword>
<dbReference type="InterPro" id="IPR011652">
    <property type="entry name" value="MORN_2"/>
</dbReference>
<dbReference type="RefSeq" id="WP_164933188.1">
    <property type="nucleotide sequence ID" value="NZ_CP034669.1"/>
</dbReference>
<dbReference type="Pfam" id="PF07661">
    <property type="entry name" value="MORN_2"/>
    <property type="match status" value="3"/>
</dbReference>
<evidence type="ECO:0000313" key="3">
    <source>
        <dbReference type="Proteomes" id="UP000288758"/>
    </source>
</evidence>
<proteinExistence type="predicted"/>
<evidence type="ECO:0000256" key="1">
    <source>
        <dbReference type="SAM" id="SignalP"/>
    </source>
</evidence>
<reference evidence="2 3" key="1">
    <citation type="submission" date="2018-12" db="EMBL/GenBank/DDBJ databases">
        <title>Complete Genome Sequence of the Corallopyronin A producing Myxobacterium Corallococcus coralloides B035.</title>
        <authorList>
            <person name="Bouhired S.M."/>
            <person name="Rupp O."/>
            <person name="Blom J."/>
            <person name="Schaeberle T.F."/>
            <person name="Kehraus S."/>
            <person name="Schiefer A."/>
            <person name="Pfarr K."/>
            <person name="Goesmann A."/>
            <person name="Hoerauf A."/>
            <person name="Koenig G.M."/>
        </authorList>
    </citation>
    <scope>NUCLEOTIDE SEQUENCE [LARGE SCALE GENOMIC DNA]</scope>
    <source>
        <strain evidence="2 3">B035</strain>
    </source>
</reference>
<protein>
    <submittedName>
        <fullName evidence="2">MORN repeat-containing protein</fullName>
    </submittedName>
</protein>
<evidence type="ECO:0000313" key="2">
    <source>
        <dbReference type="EMBL" id="QAT84040.1"/>
    </source>
</evidence>
<dbReference type="Gene3D" id="3.90.930.1">
    <property type="match status" value="1"/>
</dbReference>
<dbReference type="Proteomes" id="UP000288758">
    <property type="component" value="Chromosome"/>
</dbReference>
<organism evidence="2 3">
    <name type="scientific">Corallococcus coralloides</name>
    <name type="common">Myxococcus coralloides</name>
    <dbReference type="NCBI Taxonomy" id="184914"/>
    <lineage>
        <taxon>Bacteria</taxon>
        <taxon>Pseudomonadati</taxon>
        <taxon>Myxococcota</taxon>
        <taxon>Myxococcia</taxon>
        <taxon>Myxococcales</taxon>
        <taxon>Cystobacterineae</taxon>
        <taxon>Myxococcaceae</taxon>
        <taxon>Corallococcus</taxon>
    </lineage>
</organism>
<feature type="chain" id="PRO_5019344827" evidence="1">
    <location>
        <begin position="22"/>
        <end position="171"/>
    </location>
</feature>
<feature type="signal peptide" evidence="1">
    <location>
        <begin position="1"/>
        <end position="21"/>
    </location>
</feature>
<accession>A0A410RQ09</accession>
<dbReference type="EMBL" id="CP034669">
    <property type="protein sequence ID" value="QAT84040.1"/>
    <property type="molecule type" value="Genomic_DNA"/>
</dbReference>
<dbReference type="AlphaFoldDB" id="A0A410RQ09"/>
<name>A0A410RQ09_CORCK</name>
<dbReference type="SUPFAM" id="SSF82185">
    <property type="entry name" value="Histone H3 K4-specific methyltransferase SET7/9 N-terminal domain"/>
    <property type="match status" value="1"/>
</dbReference>